<proteinExistence type="predicted"/>
<dbReference type="AlphaFoldDB" id="A0ABD7PYN4"/>
<reference evidence="2 3" key="1">
    <citation type="submission" date="2019-02" db="EMBL/GenBank/DDBJ databases">
        <title>Comparative genomic analysis of the Hafnia genus genomes.</title>
        <authorList>
            <person name="Zhiqiu Y."/>
            <person name="Chao Y."/>
            <person name="Yuhui D."/>
            <person name="Di H."/>
            <person name="Bin L."/>
        </authorList>
    </citation>
    <scope>NUCLEOTIDE SEQUENCE [LARGE SCALE GENOMIC DNA]</scope>
    <source>
        <strain evidence="2 3">PCM_1210</strain>
    </source>
</reference>
<name>A0ABD7PYN4_HAFAL</name>
<evidence type="ECO:0000313" key="3">
    <source>
        <dbReference type="Proteomes" id="UP000291600"/>
    </source>
</evidence>
<comment type="caution">
    <text evidence="2">The sequence shown here is derived from an EMBL/GenBank/DDBJ whole genome shotgun (WGS) entry which is preliminary data.</text>
</comment>
<accession>A0ABD7PYN4</accession>
<gene>
    <name evidence="2" type="ORF">EYY96_21830</name>
</gene>
<dbReference type="EMBL" id="SITJ01000080">
    <property type="protein sequence ID" value="TBL64988.1"/>
    <property type="molecule type" value="Genomic_DNA"/>
</dbReference>
<dbReference type="Proteomes" id="UP000291600">
    <property type="component" value="Unassembled WGS sequence"/>
</dbReference>
<feature type="transmembrane region" description="Helical" evidence="1">
    <location>
        <begin position="6"/>
        <end position="22"/>
    </location>
</feature>
<feature type="transmembrane region" description="Helical" evidence="1">
    <location>
        <begin position="138"/>
        <end position="157"/>
    </location>
</feature>
<keyword evidence="1" id="KW-0472">Membrane</keyword>
<sequence>MSSVSNIDIITGLLIPIVLYMVKKLIDWIGSLLGAPRLKRKYRFDKISVDEKVKVLANIEELKEKPSTPHVLVQIKLRYEQIGIYLPVWHSEQLISFIAAENISSLDVRLRSFLKNTFFGRYSTHGFSLNDKSVKWSYAVNGLFGLFAVVAFVYSGWDITHTFWGRREAGLFVLFFSIHVLAIITVAAYVINQIEDIFLGAKFGRLFESWISNNRLSVNADKATSAEMILDRRTSS</sequence>
<evidence type="ECO:0000256" key="1">
    <source>
        <dbReference type="SAM" id="Phobius"/>
    </source>
</evidence>
<keyword evidence="1" id="KW-0812">Transmembrane</keyword>
<organism evidence="2 3">
    <name type="scientific">Hafnia alvei</name>
    <dbReference type="NCBI Taxonomy" id="569"/>
    <lineage>
        <taxon>Bacteria</taxon>
        <taxon>Pseudomonadati</taxon>
        <taxon>Pseudomonadota</taxon>
        <taxon>Gammaproteobacteria</taxon>
        <taxon>Enterobacterales</taxon>
        <taxon>Hafniaceae</taxon>
        <taxon>Hafnia</taxon>
    </lineage>
</organism>
<protein>
    <submittedName>
        <fullName evidence="2">Uncharacterized protein</fullName>
    </submittedName>
</protein>
<evidence type="ECO:0000313" key="2">
    <source>
        <dbReference type="EMBL" id="TBL64988.1"/>
    </source>
</evidence>
<dbReference type="RefSeq" id="WP_130971726.1">
    <property type="nucleotide sequence ID" value="NZ_SITJ01000080.1"/>
</dbReference>
<keyword evidence="1" id="KW-1133">Transmembrane helix</keyword>
<feature type="transmembrane region" description="Helical" evidence="1">
    <location>
        <begin position="169"/>
        <end position="191"/>
    </location>
</feature>